<accession>A0A841YW42</accession>
<dbReference type="RefSeq" id="WP_185388301.1">
    <property type="nucleotide sequence ID" value="NZ_JAARQN010000002.1"/>
</dbReference>
<dbReference type="InterPro" id="IPR029058">
    <property type="entry name" value="AB_hydrolase_fold"/>
</dbReference>
<gene>
    <name evidence="1" type="ORF">HB850_04085</name>
</gene>
<dbReference type="Gene3D" id="3.40.50.1820">
    <property type="entry name" value="alpha/beta hydrolase"/>
    <property type="match status" value="1"/>
</dbReference>
<dbReference type="Proteomes" id="UP000569903">
    <property type="component" value="Unassembled WGS sequence"/>
</dbReference>
<dbReference type="AlphaFoldDB" id="A0A841YW42"/>
<comment type="caution">
    <text evidence="1">The sequence shown here is derived from an EMBL/GenBank/DDBJ whole genome shotgun (WGS) entry which is preliminary data.</text>
</comment>
<protein>
    <recommendedName>
        <fullName evidence="3">Two component regulator three Y domain-containing protein</fullName>
    </recommendedName>
</protein>
<proteinExistence type="predicted"/>
<organism evidence="1 2">
    <name type="scientific">Listeria newyorkensis</name>
    <dbReference type="NCBI Taxonomy" id="1497681"/>
    <lineage>
        <taxon>Bacteria</taxon>
        <taxon>Bacillati</taxon>
        <taxon>Bacillota</taxon>
        <taxon>Bacilli</taxon>
        <taxon>Bacillales</taxon>
        <taxon>Listeriaceae</taxon>
        <taxon>Listeria</taxon>
    </lineage>
</organism>
<dbReference type="SUPFAM" id="SSF53474">
    <property type="entry name" value="alpha/beta-Hydrolases"/>
    <property type="match status" value="1"/>
</dbReference>
<evidence type="ECO:0008006" key="3">
    <source>
        <dbReference type="Google" id="ProtNLM"/>
    </source>
</evidence>
<dbReference type="EMBL" id="JAARQN010000002">
    <property type="protein sequence ID" value="MBC1456923.1"/>
    <property type="molecule type" value="Genomic_DNA"/>
</dbReference>
<reference evidence="1 2" key="1">
    <citation type="submission" date="2020-03" db="EMBL/GenBank/DDBJ databases">
        <title>Soil Listeria distribution.</title>
        <authorList>
            <person name="Liao J."/>
            <person name="Wiedmann M."/>
        </authorList>
    </citation>
    <scope>NUCLEOTIDE SEQUENCE [LARGE SCALE GENOMIC DNA]</scope>
    <source>
        <strain evidence="1 2">FSL L7-1614</strain>
    </source>
</reference>
<evidence type="ECO:0000313" key="2">
    <source>
        <dbReference type="Proteomes" id="UP000569903"/>
    </source>
</evidence>
<evidence type="ECO:0000313" key="1">
    <source>
        <dbReference type="EMBL" id="MBC1456923.1"/>
    </source>
</evidence>
<sequence>MIKKTLAKIYFQTIGKTATQSNGVKLRYLFQKDATSRDLIVVFSAFPGAGMSSTYNYVNTLKETPGNKLFILDDFGFEKRGVYYLCENGDFNIRDAVEELILTMTQKVRATQTTFIGSSKGGYAALYFGFRLGATHVISGAPQYFVGRYLQAESGRVKTLESMLGDITEAKLAELDAELATTITNKTHTPKLYMHYSTEEHTYKSHIEPLLEKLNSEQITVTRDIANYQSHMEVRHFFPPYLKQTLAEITTHSARGGAR</sequence>
<name>A0A841YW42_9LIST</name>